<evidence type="ECO:0000256" key="6">
    <source>
        <dbReference type="ARBA" id="ARBA00022737"/>
    </source>
</evidence>
<dbReference type="InterPro" id="IPR014821">
    <property type="entry name" value="Ins145_P3_rcpt"/>
</dbReference>
<evidence type="ECO:0000256" key="16">
    <source>
        <dbReference type="SAM" id="MobiDB-lite"/>
    </source>
</evidence>
<dbReference type="Proteomes" id="UP000290572">
    <property type="component" value="Unassembled WGS sequence"/>
</dbReference>
<feature type="compositionally biased region" description="Basic and acidic residues" evidence="16">
    <location>
        <begin position="3575"/>
        <end position="3584"/>
    </location>
</feature>
<keyword evidence="4" id="KW-0107">Calcium channel</keyword>
<keyword evidence="23" id="KW-1267">Proteomics identification</keyword>
<feature type="compositionally biased region" description="Basic and acidic residues" evidence="16">
    <location>
        <begin position="568"/>
        <end position="578"/>
    </location>
</feature>
<feature type="compositionally biased region" description="Acidic residues" evidence="16">
    <location>
        <begin position="4915"/>
        <end position="4925"/>
    </location>
</feature>
<feature type="transmembrane region" description="Helical" evidence="17">
    <location>
        <begin position="5554"/>
        <end position="5577"/>
    </location>
</feature>
<keyword evidence="5 17" id="KW-0812">Transmembrane</keyword>
<dbReference type="SUPFAM" id="SSF100909">
    <property type="entry name" value="IP3 receptor type 1 binding core, domain 2"/>
    <property type="match status" value="2"/>
</dbReference>
<dbReference type="FunFam" id="2.80.10.50:FF:000006">
    <property type="entry name" value="Ryanodine receptor 2 (Cardiac)"/>
    <property type="match status" value="1"/>
</dbReference>
<feature type="domain" description="MIR" evidence="20">
    <location>
        <begin position="962"/>
        <end position="1007"/>
    </location>
</feature>
<reference evidence="21 22" key="1">
    <citation type="submission" date="2018-03" db="EMBL/GenBank/DDBJ databases">
        <title>Draft genome sequence of Rohu Carp (Labeo rohita).</title>
        <authorList>
            <person name="Das P."/>
            <person name="Kushwaha B."/>
            <person name="Joshi C.G."/>
            <person name="Kumar D."/>
            <person name="Nagpure N.S."/>
            <person name="Sahoo L."/>
            <person name="Das S.P."/>
            <person name="Bit A."/>
            <person name="Patnaik S."/>
            <person name="Meher P.K."/>
            <person name="Jayasankar P."/>
            <person name="Koringa P.G."/>
            <person name="Patel N.V."/>
            <person name="Hinsu A.T."/>
            <person name="Kumar R."/>
            <person name="Pandey M."/>
            <person name="Agarwal S."/>
            <person name="Srivastava S."/>
            <person name="Singh M."/>
            <person name="Iquebal M.A."/>
            <person name="Jaiswal S."/>
            <person name="Angadi U.B."/>
            <person name="Kumar N."/>
            <person name="Raza M."/>
            <person name="Shah T.M."/>
            <person name="Rai A."/>
            <person name="Jena J.K."/>
        </authorList>
    </citation>
    <scope>NUCLEOTIDE SEQUENCE [LARGE SCALE GENOMIC DNA]</scope>
    <source>
        <strain evidence="21">DASCIFA01</strain>
        <tissue evidence="21">Testis</tissue>
    </source>
</reference>
<dbReference type="SMART" id="SM00449">
    <property type="entry name" value="SPRY"/>
    <property type="match status" value="3"/>
</dbReference>
<feature type="region of interest" description="Disordered" evidence="16">
    <location>
        <begin position="3575"/>
        <end position="3604"/>
    </location>
</feature>
<dbReference type="InterPro" id="IPR011992">
    <property type="entry name" value="EF-hand-dom_pair"/>
</dbReference>
<dbReference type="PRINTS" id="PR00795">
    <property type="entry name" value="RYANODINER"/>
</dbReference>
<dbReference type="GO" id="GO:0005790">
    <property type="term" value="C:smooth endoplasmic reticulum"/>
    <property type="evidence" value="ECO:0007669"/>
    <property type="project" value="TreeGrafter"/>
</dbReference>
<dbReference type="GO" id="GO:0005516">
    <property type="term" value="F:calmodulin binding"/>
    <property type="evidence" value="ECO:0007669"/>
    <property type="project" value="UniProtKB-KW"/>
</dbReference>
<dbReference type="PANTHER" id="PTHR46399">
    <property type="entry name" value="B30.2/SPRY DOMAIN-CONTAINING PROTEIN"/>
    <property type="match status" value="1"/>
</dbReference>
<dbReference type="InterPro" id="IPR013320">
    <property type="entry name" value="ConA-like_dom_sf"/>
</dbReference>
<dbReference type="InterPro" id="IPR008936">
    <property type="entry name" value="Rho_GTPase_activation_prot"/>
</dbReference>
<keyword evidence="14" id="KW-0407">Ion channel</keyword>
<feature type="compositionally biased region" description="Polar residues" evidence="16">
    <location>
        <begin position="3588"/>
        <end position="3597"/>
    </location>
</feature>
<dbReference type="Pfam" id="PF02026">
    <property type="entry name" value="RyR"/>
    <property type="match status" value="3"/>
</dbReference>
<feature type="transmembrane region" description="Helical" evidence="17">
    <location>
        <begin position="5413"/>
        <end position="5431"/>
    </location>
</feature>
<feature type="compositionally biased region" description="Basic and acidic residues" evidence="16">
    <location>
        <begin position="2671"/>
        <end position="2707"/>
    </location>
</feature>
<feature type="region of interest" description="Disordered" evidence="16">
    <location>
        <begin position="2606"/>
        <end position="2720"/>
    </location>
</feature>
<dbReference type="Pfam" id="PF00520">
    <property type="entry name" value="Ion_trans"/>
    <property type="match status" value="1"/>
</dbReference>
<feature type="compositionally biased region" description="Basic and acidic residues" evidence="16">
    <location>
        <begin position="2112"/>
        <end position="2147"/>
    </location>
</feature>
<dbReference type="SMART" id="SM00472">
    <property type="entry name" value="MIR"/>
    <property type="match status" value="4"/>
</dbReference>
<feature type="compositionally biased region" description="Polar residues" evidence="16">
    <location>
        <begin position="381"/>
        <end position="391"/>
    </location>
</feature>
<accession>A0A498N3J0</accession>
<dbReference type="FunFam" id="1.10.490.160:FF:000001">
    <property type="entry name" value="Ryanodine receptor 2 (Cardiac)"/>
    <property type="match status" value="1"/>
</dbReference>
<feature type="region of interest" description="Disordered" evidence="16">
    <location>
        <begin position="5022"/>
        <end position="5167"/>
    </location>
</feature>
<dbReference type="PROSITE" id="PS50188">
    <property type="entry name" value="B302_SPRY"/>
    <property type="match status" value="2"/>
</dbReference>
<comment type="caution">
    <text evidence="21">The sequence shown here is derived from an EMBL/GenBank/DDBJ whole genome shotgun (WGS) entry which is preliminary data.</text>
</comment>
<feature type="region of interest" description="Disordered" evidence="16">
    <location>
        <begin position="539"/>
        <end position="591"/>
    </location>
</feature>
<gene>
    <name evidence="21" type="ORF">ROHU_036400</name>
</gene>
<dbReference type="Pfam" id="PF21119">
    <property type="entry name" value="RYDR_Jsol"/>
    <property type="match status" value="1"/>
</dbReference>
<dbReference type="FunFam" id="1.25.10.30:FF:000002">
    <property type="entry name" value="ryanodine receptor isoform X2"/>
    <property type="match status" value="1"/>
</dbReference>
<dbReference type="FunFam" id="2.60.120.920:FF:000002">
    <property type="entry name" value="ryanodine receptor isoform X2"/>
    <property type="match status" value="1"/>
</dbReference>
<dbReference type="Pfam" id="PF02815">
    <property type="entry name" value="MIR"/>
    <property type="match status" value="1"/>
</dbReference>
<dbReference type="GO" id="GO:0006874">
    <property type="term" value="P:intracellular calcium ion homeostasis"/>
    <property type="evidence" value="ECO:0007669"/>
    <property type="project" value="InterPro"/>
</dbReference>
<feature type="compositionally biased region" description="Acidic residues" evidence="16">
    <location>
        <begin position="4891"/>
        <end position="4907"/>
    </location>
</feature>
<evidence type="ECO:0000256" key="7">
    <source>
        <dbReference type="ARBA" id="ARBA00022837"/>
    </source>
</evidence>
<evidence type="ECO:0000256" key="14">
    <source>
        <dbReference type="ARBA" id="ARBA00023303"/>
    </source>
</evidence>
<dbReference type="InterPro" id="IPR001870">
    <property type="entry name" value="B30.2/SPRY"/>
</dbReference>
<dbReference type="InterPro" id="IPR035762">
    <property type="entry name" value="SPRY3_RyR"/>
</dbReference>
<dbReference type="GO" id="GO:0034704">
    <property type="term" value="C:calcium channel complex"/>
    <property type="evidence" value="ECO:0007669"/>
    <property type="project" value="TreeGrafter"/>
</dbReference>
<dbReference type="GO" id="GO:0005219">
    <property type="term" value="F:ryanodine-sensitive calcium-release channel activity"/>
    <property type="evidence" value="ECO:0007669"/>
    <property type="project" value="InterPro"/>
</dbReference>
<evidence type="ECO:0007829" key="23">
    <source>
        <dbReference type="PeptideAtlas" id="A0A498N3J0"/>
    </source>
</evidence>
<evidence type="ECO:0000256" key="8">
    <source>
        <dbReference type="ARBA" id="ARBA00022860"/>
    </source>
</evidence>
<dbReference type="CDD" id="cd12879">
    <property type="entry name" value="SPRY3_RyR"/>
    <property type="match status" value="1"/>
</dbReference>
<dbReference type="InterPro" id="IPR035761">
    <property type="entry name" value="SPRY1_RyR"/>
</dbReference>
<evidence type="ECO:0000256" key="10">
    <source>
        <dbReference type="ARBA" id="ARBA00022989"/>
    </source>
</evidence>
<dbReference type="InterPro" id="IPR035764">
    <property type="entry name" value="SPRY2_RyR"/>
</dbReference>
<dbReference type="Pfam" id="PF00620">
    <property type="entry name" value="RhoGAP"/>
    <property type="match status" value="1"/>
</dbReference>
<dbReference type="Gene3D" id="2.80.10.50">
    <property type="match status" value="2"/>
</dbReference>
<evidence type="ECO:0000256" key="4">
    <source>
        <dbReference type="ARBA" id="ARBA00022673"/>
    </source>
</evidence>
<keyword evidence="10 17" id="KW-1133">Transmembrane helix</keyword>
<dbReference type="PANTHER" id="PTHR46399:SF6">
    <property type="entry name" value="RYANODINE RECEPTOR 1 ISOFORM X1"/>
    <property type="match status" value="1"/>
</dbReference>
<dbReference type="CDD" id="cd12877">
    <property type="entry name" value="SPRY1_RyR"/>
    <property type="match status" value="1"/>
</dbReference>
<dbReference type="InterPro" id="IPR003032">
    <property type="entry name" value="Ryanodine_rcpt"/>
</dbReference>
<feature type="region of interest" description="Disordered" evidence="16">
    <location>
        <begin position="4889"/>
        <end position="4928"/>
    </location>
</feature>
<feature type="transmembrane region" description="Helical" evidence="17">
    <location>
        <begin position="5272"/>
        <end position="5298"/>
    </location>
</feature>
<feature type="domain" description="MIR" evidence="20">
    <location>
        <begin position="900"/>
        <end position="955"/>
    </location>
</feature>
<dbReference type="Gene3D" id="1.10.490.160">
    <property type="match status" value="2"/>
</dbReference>
<dbReference type="SUPFAM" id="SSF48350">
    <property type="entry name" value="GTPase activation domain, GAP"/>
    <property type="match status" value="1"/>
</dbReference>
<feature type="region of interest" description="Disordered" evidence="16">
    <location>
        <begin position="381"/>
        <end position="434"/>
    </location>
</feature>
<evidence type="ECO:0000313" key="22">
    <source>
        <dbReference type="Proteomes" id="UP000290572"/>
    </source>
</evidence>
<dbReference type="Gene3D" id="1.25.10.30">
    <property type="entry name" value="IP3 receptor type 1 binding core, RIH domain"/>
    <property type="match status" value="1"/>
</dbReference>
<dbReference type="Gene3D" id="2.60.120.920">
    <property type="match status" value="3"/>
</dbReference>
<feature type="compositionally biased region" description="Basic and acidic residues" evidence="16">
    <location>
        <begin position="5124"/>
        <end position="5159"/>
    </location>
</feature>
<dbReference type="FunFam" id="2.60.120.920:FF:000003">
    <property type="entry name" value="ryanodine receptor isoform X2"/>
    <property type="match status" value="1"/>
</dbReference>
<comment type="catalytic activity">
    <reaction evidence="15">
        <text>Ca(2+)(in) = Ca(2+)(out)</text>
        <dbReference type="Rhea" id="RHEA:29671"/>
        <dbReference type="ChEBI" id="CHEBI:29108"/>
    </reaction>
</comment>
<keyword evidence="9" id="KW-0703">Sarcoplasmic reticulum</keyword>
<dbReference type="FunFam" id="1.10.287.70:FF:000017">
    <property type="entry name" value="ryanodine receptor isoform X2"/>
    <property type="match status" value="1"/>
</dbReference>
<keyword evidence="22" id="KW-1185">Reference proteome</keyword>
<dbReference type="GO" id="GO:0033017">
    <property type="term" value="C:sarcoplasmic reticulum membrane"/>
    <property type="evidence" value="ECO:0007669"/>
    <property type="project" value="UniProtKB-SubCell"/>
</dbReference>
<evidence type="ECO:0000256" key="5">
    <source>
        <dbReference type="ARBA" id="ARBA00022692"/>
    </source>
</evidence>
<sequence>MAGLTEERLRVVAIIHALKAVGIRVKNWKNFLNGASNCEQTFSQESASKSFAFGRDLHLLPQHELSDMGGTVPKFLVEACGYLSQHLDTEGLFRKTGSLSRIRALRADLEQGKPVFLPPHASLLQPCDVASIIKQFLRELPSPLIPADLQVPLIQAQGLEMTHDQEGARNRTTLLITALFPSSNARALRYLCTFLRQVAERCSENRMDATSLAVVIAPNLLQSPAPPCKLTLDTEKHLDQQTSVIKSFILHADRIGGVPSCVLDVSKATGGAETPSPAGGAMFKIFVDAFSKLKPCRTPTGPPIVLDVTPVVVGNEVDDDPDLLNCSFAESPNDCVNIGSEPSCIQRQDKEEHCDDECWTVLENENFEQLGQCEAIQPVTQNKGSPINASTEVENEPEVKNPEKQTRKESKKVKNSSKNRSRPRRSISLPEVNLESCTDEMPELEKEVGRAETEMDNNIWPVFASLTLSNEHGSATIEKKVGVKEVQEAKVKTLKNYKQEKLADLSLGFKRPHQRMSVAERLRGFSALTLLLRTSRTAPQFREKSQESLQRGPTRLRRQGARRFGRSISHEGVSERPPEQSPVGSPPANQAFIGICDASPDSGVESVDHEPITDFSHQEVCKISQSSPNVQLTNDVDVDSLSSMGNPNQDPILPTMSESENQFLCKQTQQDVEGLDLHRLLDQKCHIGGHEQDDHQNSNVPEPEVLTPSLASPMFFQQMVPLNLFGDTSSVEDFKTDQVSPLNERDKETPSWLNASPPFGFPPFAPLSLDGVISEDDTSNRSPCDLSPPAFQFKRPIARRHYRDSPRWPSHEDDQVVLQCTATILKEQIKLCLSCEGFGNRLCFLETTSNAQNVPPDLAICCFILEQSLSVRALQEMLANTTELNEAVDLDKWSSQGGGHRTLLYGHAILLRHTHSGMYLSCLTTSRSLTDKLAFDVGLREESTGEACWWTIHPASKQRSEGEKVRVGDDLILVSVSSERYLHLSYASGDLMVDASFMQTLWNMNPVCSGCELAEGYLTGGHVLRLFHGHMDECLTIPAADQGDDQRRNAHYEGGAVCSHARSLWRLEPLRIGWSGSHMKWGQSFRVRHITTGRYLCLDEEKGLLLVDAEKANTKNSAFCFRASKHASTSLWLTYAAVDAKSARLGPLKRKAILHLEGHMDDALTVARSQTAESQAARMIYSTTGLFTQFIKGLDTLRGKSKSPSPSSPSMPLDAVVLSLQDLIFYFRPPEEELEHEEKQTKLRSLRNRQNLFQEEGMISLVLDCVDRLNVYNTSAHFSEFAGEEAAEYWKEIVNLFYELLASLIRGNRANCALFCDNLDWLVSKLDRLEASSGILEVLYCILIESPEVLNIIQENHIKSIIALLDKHGRNHKVLDVLCSLCVCNGVAVRSNQNLITENLLPGRDLLLQTNIINYVTSMRPNIFLGTCEGSTQYKKWYYELIVDHVEPFLTAQACHLRVGWALTEGYSPYPGGGEGWGSNGAGDDLYSYAFDGLHLWSGRVPRHVSSSSPHILGAGDVVSCCLDLSVPSISFRINGHPVQGMFENFNLDGLFFPVVSFSAGIRVRFLLGGRHGDFKFLPPPGYAPCYEAVLPKDKLRIEPIKEYKHDYNGVRNLLGPTQSLSHTAFTPCPVDTVQIVLPPHLERIREKLAENSHELWAVTRIEQGWTYGLFRDDNKKLHPCLVDFQSLPEPEKNYNLAMSGETLKTLLALGCHVGMGDEKAEENLKKIKLPKTYMQCNGYKPAPLDLNHVKLTPNQNTLVERLAENGHNVWARDRVRQGWTYSIIQDIVNKRNPRLVPYNLLDEKTKKTNRDSVCAAVRTLIGYGYNIEPPDQESSGHGAGSGRSDKIRVFRAEKSYAVTQGKWYFEFEAVTVGEMRVGWARPSVHADRELGSDDLAYVFNGFKAQRWHIGNEPFGRQWQSGDVVGCMIDLTELNIMFTLNGEMLISDSGSEMAFKDIEIGEGFIPVCSLGLSQVGRINLGQNVSSLRYFTICGLQEGFEPFAINMKRDITMWFSKSLPQFVPVPTDHPHIEVSRVDGTVDSAPCLKLTHRTFGSQNANTDLLFFRLSMPIEFHETFKVPVGASPLTRTLTIPEDEALEVDPESEFELLKKSATRKEQDEKEKEPSVPKELPGNKEGENEKDTTTEKSKKRGFFSKAKKAAFIAPPPVVPTVPRLMEDVVPDDRDDVDIISSTTTYYYSVRVFAGQEPSGVWAGWVTPDYHQYDPHFDLGKVRNVTVTVGDDKGNIHDSVKRSNCYMVWGGEFSSSQQTRISQEDFVIGCLVDLDTGLMTFTANGKEINAFYQNIMPISAAMFRSDHKNPVPQCPPRLDVQMLTPVIWSRMPNHFLAPETGRVSERLGWKVQCMEPLIMMALHIPEENRCIDILELSERTDLMKFHYHTLKLYGSVCALGNNRVSHALCSHVDESQLFYAIENTYLPGPIRSGYYDLLISMHLESAKRNRLMTNKEFIVPMTDDTRSITLYSDAEKAHALPGVGLTTCLRPKLHFAPTGFVGTNADIYTLSPIIPLQMLKDHALSMLTEAVQDGGQAMRDPVGGSVEFHFVPILKLISTLLIMGVYDDSDVKHILKLIEPSVFTDSENLAEELEAAKTGDAEQHLVSKEEGTEVKEEEEQVEGENEGELLDEGMGEEEEEELEEEEEDELEPEEEEEEEYEKQAGKEGKEDEHAAEKTDREKTTDGEDKGEDEKEAGAAEAEAKEEEDVGEGLLHMKLPESVKLQMCTLLQYFCDCELRHRVEAIIAFSDMFVNQVQTNQRHRYNDLMQAFSMSAAETARKTREFRSPPQEQVNMLMSFKHCPEEEDCPVPEEVRNDLLTFHHDLLAHCGVHIEEEEQEEEVDNSLRGRLLRLVEKVKNLRKKPEAEPEPEEDKKPSTLQELISHTMIHWAQESFIQNPELVRLMFSLLHRQYDALGELIRALPKAYTINAVSVQDTMELLECLGQIRSLLIVQMGPEEERLMIQSIGNIMSNRVFYQHPNLMRALGMHETVMEVMVNVLGGGDSKEIRFPRMVTNCCRFLCYFCRISRQNQRSMFDHLGYLLQNSGIGLGMRGSTPLDVAAASCIDNNELALALQEQDLEMVVKYLAGCGLQSCPMLLSKGYPDIGWNPGGGEKYLDFLRFAVFVNGESVEENANVVVRLLIRRPECFGPALRGEGGNGLLAAIEEAIKISEDPARDGPTVKKDRRFPMFGGEEQHEENRVHLGNAIMSFYSALIDLLGRCAPEMHLIQAGKGEALRIRAILRSLVPIEDLVGVISLPFQIPAFGKDNSIIEPKMSASFVPDHKAPMVLFLDRVYGIDNQDFLLHVLEVGFLPDMRAAASLDTAAFSTTEMALALNRYLCSAVLPLITKCAPLFAGTDHRAIMIDSMLHTIYRLSRGRSLTKAQRDVIEECLMSLCRYLRPSMLQHLLRRLVFDVPILNEYAKMPLKLLTNHYERCWKYYCLPNGWANFGVSSEEELHLTRKLFWGIFESLAHKKFDAELFKIAMPCICAIAGAIPPDYVDASYSSKTEKKASVDAEGNFDPKPVDTTKFKITGLLDKEIYRWPIKESIKAMIAWEWTLDKARDGDDEKTEKKTSRKISQTAQATYDPSHGYSPQPIDISGMTLSRELQSMAEQLAENYHNTWGRKKKIELQAKGGGTHPLLVPYDTLTAKEKARDREKAYELLKFLQLNGYAVTRGLKDMESDISSIEKRFAYGFLQKLLKWMDIAQEFIAHLEAVVSSGRVEKSPHEQEIKFFAKILLPLINQYFKNHCLYFLSTPAKILGSGGHASNKEKEMIASIFCKMSALVRHRVFLFGTDAPAIVNCLHILARSLDARTVMKSGPEIVKAGLRLFFESAADDIEKMVENLKLGKVSKGNQPVKGVSQNINYTTTALLPVLTSLFDHIAQHQFGDDVILDDLQMSCYRIMCSIYSSGTVKTPHAEKHRPALGECLAHLAAAMPVAYLEPHLNEYNAFSVYTTKTPRERAILGLPNHVHELCDIPELDILLKEIGDLAESGARYTEMPHVIEVTLPMLCNYLPRWWERGVENFPDLEGKLCTDVTSDQLNQLLGSIMKIVVNNLGIDEASWMKRLAVFSQPIVSRAKPEMLKSHFIPTMEKLKKRTAKVVAEEEHLRMEGKSEGDEEEGTIRDEFAVLCRDLYALYPLLIRYVDNNRARWLTCRDPDAEELFRMVGEVFIFWSKSHNFKREEQNFVVINEINNMSFLTADSKSKMSKAGGSDVERTKKKRRGDRYSVQTSLIVAALKKMLPIGLNMCSPADQELINLAKTRYSLKDTNEEVREFLQNNLHLQGKVDNPSMRWQMALYKEMAGKAEDADAPENIVKRVQEVSAVLYHIEVKAMEEEEEEEEEKETKPDPLHQLILHFSRTALTEKSKLDIDYLYMAYADIMAKEKEMEKQRLLYQQSRLHNRGAAEMVLQMISACKGETGCMVSSTLKLGISILNGGNSEVQQKMLDYLKDKKDVGFFLSVQALMQTCSVLDLNAFERQNKAEGLGMVSEEGTSEKVMADDEFTCDLFRFLQLLCEGHNNDFQNYLRTQTGSTTTINVIICTVDYLLRLQESISDFYWYYSGKDIIDEPGKRNFSKAMTVAKQVFNSLTEYIQGPCTGNQQSLAHSRLWDAVVGFLHVFAHMMMKLAQDSSQIGLLKELLDLQKDMVVMLLSLLEGNVVNGTIARQMVDMLVESSSNVEMILKFFDMFLKLKDIVASDAFRDYVTDPRGLISKKDFQKAMDSQKQYTPAEIQFLLSCSEADENEMINYEEFASRFQEPAKDIGFNIAVLLTNLSEHVPHDTRLQNFLEQAESVLNYFRPFLGRIEIMGASRKIERIYFEISEVNRKQWEMPQVKESKRQFIFDVVNEGGESEKMELFVNFCEDTIFEMNIASQISEQDEEEREEDDEEEPEGGDGGGGGGDEDGGGEEGQPESSSAFADFIQSIMNFLGMFTFRNLRRQYRRIRKMTIKEIVVRVAIFLWTILMGILYFIYSVCKGFFLLIWHTLFGGGLVEGAKNITVTELLASMPDPTQDEVHGDLPGEPRGGEEQDTGGITDSMEVGGGEEEDEDIQEKDGGKIPGIDTHGGLGDMGDTTPVEPPTPEGTPLLKRKMQPEEAGPEQPPAIEEPPPEPEKADTENGEKAEKEVEVKPEVPPEEPKPEKATKAKKEKKSAKGAGFELWNELDVQRNKFMNCLSRNFYNLRFLALFIAFALNFILLFYKVSDTPPSTDEFDGSGMFEGSGLFEGSGEDFEGSGGEDGGDDDDEEGPVYYFLEESTGYMQPTLACLAILHTVIAFLSIIGYNCLKIPLVIFKREKELARKLEFDGLYITEQPEDDDIKGQWDRLVLNTPSFPTNYWDKFVKRKVLDKYGDIYGRERIAELLGMDLASLDVSKQQTDKKPEEPDNSMLAWLTAIDIKYQIWKFGVVFTDNTFLYLVWYTVMSLLGHYNNFFFACHLLDIAMGVKTLRTILSSVTHNGKQLMMTVGLLAVVVYLYTVVAFNFFRKFYNKSEDEDEPDMKCDDMMTCYLFHMYVGVRAGGGIGDEIEDPAGDEYELYRVVFDITFFFFVIVILLAIIQGLIIDAFGELRDQQEQVKEDMETKCFICGIGSDYFDTTPHGFETHTLEEHNLANYMFFLMYLINKDETEHTGQMYQERCWDFFPAGDCFRKQYEDQLG</sequence>
<dbReference type="FunFam" id="1.10.238.10:FF:000040">
    <property type="entry name" value="Ryanodine receptor 2"/>
    <property type="match status" value="1"/>
</dbReference>
<feature type="compositionally biased region" description="Basic and acidic residues" evidence="16">
    <location>
        <begin position="5027"/>
        <end position="5041"/>
    </location>
</feature>
<feature type="compositionally biased region" description="Basic residues" evidence="16">
    <location>
        <begin position="554"/>
        <end position="565"/>
    </location>
</feature>
<dbReference type="PROSITE" id="PS50919">
    <property type="entry name" value="MIR"/>
    <property type="match status" value="4"/>
</dbReference>
<evidence type="ECO:0000256" key="1">
    <source>
        <dbReference type="ARBA" id="ARBA00004326"/>
    </source>
</evidence>
<dbReference type="InterPro" id="IPR013662">
    <property type="entry name" value="RIH_assoc-dom"/>
</dbReference>
<dbReference type="InterPro" id="IPR000699">
    <property type="entry name" value="RIH_dom"/>
</dbReference>
<dbReference type="Pfam" id="PF00622">
    <property type="entry name" value="SPRY"/>
    <property type="match status" value="3"/>
</dbReference>
<dbReference type="Gene3D" id="1.10.238.10">
    <property type="entry name" value="EF-hand"/>
    <property type="match status" value="1"/>
</dbReference>
<feature type="domain" description="B30.2/SPRY" evidence="18">
    <location>
        <begin position="1374"/>
        <end position="1573"/>
    </location>
</feature>
<dbReference type="Pfam" id="PF06459">
    <property type="entry name" value="RR_TM4-6"/>
    <property type="match status" value="1"/>
</dbReference>
<protein>
    <submittedName>
        <fullName evidence="21">Ryanodine receptor 1-like protein</fullName>
    </submittedName>
</protein>
<organism evidence="21 22">
    <name type="scientific">Labeo rohita</name>
    <name type="common">Indian major carp</name>
    <name type="synonym">Cyprinus rohita</name>
    <dbReference type="NCBI Taxonomy" id="84645"/>
    <lineage>
        <taxon>Eukaryota</taxon>
        <taxon>Metazoa</taxon>
        <taxon>Chordata</taxon>
        <taxon>Craniata</taxon>
        <taxon>Vertebrata</taxon>
        <taxon>Euteleostomi</taxon>
        <taxon>Actinopterygii</taxon>
        <taxon>Neopterygii</taxon>
        <taxon>Teleostei</taxon>
        <taxon>Ostariophysi</taxon>
        <taxon>Cypriniformes</taxon>
        <taxon>Cyprinidae</taxon>
        <taxon>Labeoninae</taxon>
        <taxon>Labeonini</taxon>
        <taxon>Labeo</taxon>
    </lineage>
</organism>
<dbReference type="SMART" id="SM00324">
    <property type="entry name" value="RhoGAP"/>
    <property type="match status" value="1"/>
</dbReference>
<evidence type="ECO:0000256" key="3">
    <source>
        <dbReference type="ARBA" id="ARBA00022568"/>
    </source>
</evidence>
<dbReference type="InterPro" id="IPR015925">
    <property type="entry name" value="Ryanodine_IP3_receptor"/>
</dbReference>
<evidence type="ECO:0000259" key="20">
    <source>
        <dbReference type="PROSITE" id="PS50919"/>
    </source>
</evidence>
<feature type="compositionally biased region" description="Acidic residues" evidence="16">
    <location>
        <begin position="5056"/>
        <end position="5065"/>
    </location>
</feature>
<dbReference type="InterPro" id="IPR000198">
    <property type="entry name" value="RhoGAP_dom"/>
</dbReference>
<dbReference type="Gene3D" id="1.10.555.10">
    <property type="entry name" value="Rho GTPase activation protein"/>
    <property type="match status" value="1"/>
</dbReference>
<dbReference type="InterPro" id="IPR003877">
    <property type="entry name" value="SPRY_dom"/>
</dbReference>
<dbReference type="Pfam" id="PF01365">
    <property type="entry name" value="RYDR_ITPR"/>
    <property type="match status" value="2"/>
</dbReference>
<dbReference type="STRING" id="84645.A0A498N3J0"/>
<dbReference type="EMBL" id="QBIY01011993">
    <property type="protein sequence ID" value="RXN27600.1"/>
    <property type="molecule type" value="Genomic_DNA"/>
</dbReference>
<keyword evidence="7" id="KW-0106">Calcium</keyword>
<dbReference type="Gene3D" id="1.10.287.70">
    <property type="match status" value="1"/>
</dbReference>
<evidence type="ECO:0000256" key="9">
    <source>
        <dbReference type="ARBA" id="ARBA00022951"/>
    </source>
</evidence>
<dbReference type="SUPFAM" id="SSF47473">
    <property type="entry name" value="EF-hand"/>
    <property type="match status" value="1"/>
</dbReference>
<feature type="compositionally biased region" description="Acidic residues" evidence="16">
    <location>
        <begin position="2625"/>
        <end position="2670"/>
    </location>
</feature>
<comment type="subcellular location">
    <subcellularLocation>
        <location evidence="1">Sarcoplasmic reticulum membrane</location>
        <topology evidence="1">Multi-pass membrane protein</topology>
    </subcellularLocation>
</comment>
<dbReference type="Pfam" id="PF08454">
    <property type="entry name" value="RIH_assoc"/>
    <property type="match status" value="1"/>
</dbReference>
<feature type="domain" description="Rho-GAP" evidence="19">
    <location>
        <begin position="63"/>
        <end position="256"/>
    </location>
</feature>
<dbReference type="GO" id="GO:0006941">
    <property type="term" value="P:striated muscle contraction"/>
    <property type="evidence" value="ECO:0007669"/>
    <property type="project" value="TreeGrafter"/>
</dbReference>
<evidence type="ECO:0000256" key="13">
    <source>
        <dbReference type="ARBA" id="ARBA00023286"/>
    </source>
</evidence>
<dbReference type="GO" id="GO:0042383">
    <property type="term" value="C:sarcolemma"/>
    <property type="evidence" value="ECO:0007669"/>
    <property type="project" value="TreeGrafter"/>
</dbReference>
<feature type="transmembrane region" description="Helical" evidence="17">
    <location>
        <begin position="5193"/>
        <end position="5213"/>
    </location>
</feature>
<proteinExistence type="evidence at protein level"/>
<keyword evidence="12 17" id="KW-0472">Membrane</keyword>
<feature type="domain" description="B30.2/SPRY" evidence="18">
    <location>
        <begin position="1789"/>
        <end position="1985"/>
    </location>
</feature>
<dbReference type="CDD" id="cd12878">
    <property type="entry name" value="SPRY2_RyR"/>
    <property type="match status" value="1"/>
</dbReference>
<dbReference type="Pfam" id="PF08709">
    <property type="entry name" value="Ins145_P3_rec"/>
    <property type="match status" value="1"/>
</dbReference>
<keyword evidence="3" id="KW-0109">Calcium transport</keyword>
<evidence type="ECO:0000256" key="11">
    <source>
        <dbReference type="ARBA" id="ARBA00023065"/>
    </source>
</evidence>
<dbReference type="SUPFAM" id="SSF49899">
    <property type="entry name" value="Concanavalin A-like lectins/glucanases"/>
    <property type="match status" value="2"/>
</dbReference>
<keyword evidence="8" id="KW-0112">Calmodulin-binding</keyword>
<feature type="compositionally biased region" description="Polar residues" evidence="16">
    <location>
        <begin position="624"/>
        <end position="649"/>
    </location>
</feature>
<dbReference type="PROSITE" id="PS50238">
    <property type="entry name" value="RHOGAP"/>
    <property type="match status" value="1"/>
</dbReference>
<keyword evidence="2" id="KW-0813">Transport</keyword>
<dbReference type="Gene3D" id="6.20.350.10">
    <property type="match status" value="1"/>
</dbReference>
<dbReference type="SUPFAM" id="SSF82109">
    <property type="entry name" value="MIR domain"/>
    <property type="match status" value="2"/>
</dbReference>
<dbReference type="GO" id="GO:0030018">
    <property type="term" value="C:Z disc"/>
    <property type="evidence" value="ECO:0007669"/>
    <property type="project" value="TreeGrafter"/>
</dbReference>
<feature type="transmembrane region" description="Helical" evidence="17">
    <location>
        <begin position="4966"/>
        <end position="4986"/>
    </location>
</feature>
<dbReference type="GO" id="GO:0014808">
    <property type="term" value="P:release of sequestered calcium ion into cytosol by sarcoplasmic reticulum"/>
    <property type="evidence" value="ECO:0007669"/>
    <property type="project" value="TreeGrafter"/>
</dbReference>
<keyword evidence="6" id="KW-0677">Repeat</keyword>
<feature type="region of interest" description="Disordered" evidence="16">
    <location>
        <begin position="624"/>
        <end position="655"/>
    </location>
</feature>
<evidence type="ECO:0000256" key="15">
    <source>
        <dbReference type="ARBA" id="ARBA00036634"/>
    </source>
</evidence>
<evidence type="ECO:0000259" key="18">
    <source>
        <dbReference type="PROSITE" id="PS50188"/>
    </source>
</evidence>
<keyword evidence="11" id="KW-0406">Ion transport</keyword>
<dbReference type="InterPro" id="IPR048581">
    <property type="entry name" value="RYDR_Jsol"/>
</dbReference>
<evidence type="ECO:0000256" key="2">
    <source>
        <dbReference type="ARBA" id="ARBA00022448"/>
    </source>
</evidence>
<keyword evidence="21" id="KW-0675">Receptor</keyword>
<feature type="compositionally biased region" description="Basic residues" evidence="16">
    <location>
        <begin position="409"/>
        <end position="425"/>
    </location>
</feature>
<dbReference type="InterPro" id="IPR013333">
    <property type="entry name" value="Ryan_recept"/>
</dbReference>
<dbReference type="InterPro" id="IPR036300">
    <property type="entry name" value="MIR_dom_sf"/>
</dbReference>
<evidence type="ECO:0000256" key="12">
    <source>
        <dbReference type="ARBA" id="ARBA00023136"/>
    </source>
</evidence>
<feature type="compositionally biased region" description="Basic and acidic residues" evidence="16">
    <location>
        <begin position="397"/>
        <end position="408"/>
    </location>
</feature>
<dbReference type="InterPro" id="IPR035910">
    <property type="entry name" value="RyR/IP3R_RIH_dom_sf"/>
</dbReference>
<dbReference type="InterPro" id="IPR009460">
    <property type="entry name" value="Ryanrecept_TM4-6"/>
</dbReference>
<keyword evidence="13" id="KW-1071">Ligand-gated ion channel</keyword>
<name>A0A498N3J0_LABRO</name>
<dbReference type="InterPro" id="IPR005821">
    <property type="entry name" value="Ion_trans_dom"/>
</dbReference>
<evidence type="ECO:0000256" key="17">
    <source>
        <dbReference type="SAM" id="Phobius"/>
    </source>
</evidence>
<evidence type="ECO:0000313" key="21">
    <source>
        <dbReference type="EMBL" id="RXN27600.1"/>
    </source>
</evidence>
<feature type="transmembrane region" description="Helical" evidence="17">
    <location>
        <begin position="5475"/>
        <end position="5495"/>
    </location>
</feature>
<feature type="domain" description="MIR" evidence="20">
    <location>
        <begin position="1015"/>
        <end position="1070"/>
    </location>
</feature>
<feature type="domain" description="MIR" evidence="20">
    <location>
        <begin position="1076"/>
        <end position="1137"/>
    </location>
</feature>
<feature type="compositionally biased region" description="Basic and acidic residues" evidence="16">
    <location>
        <begin position="2606"/>
        <end position="2624"/>
    </location>
</feature>
<dbReference type="InterPro" id="IPR016093">
    <property type="entry name" value="MIR_motif"/>
</dbReference>
<feature type="region of interest" description="Disordered" evidence="16">
    <location>
        <begin position="2112"/>
        <end position="2150"/>
    </location>
</feature>
<dbReference type="InterPro" id="IPR043136">
    <property type="entry name" value="B30.2/SPRY_sf"/>
</dbReference>
<evidence type="ECO:0000259" key="19">
    <source>
        <dbReference type="PROSITE" id="PS50238"/>
    </source>
</evidence>